<dbReference type="InterPro" id="IPR002347">
    <property type="entry name" value="SDR_fam"/>
</dbReference>
<name>A0A9W8Z3H4_9PEZI</name>
<evidence type="ECO:0000256" key="2">
    <source>
        <dbReference type="ARBA" id="ARBA00022857"/>
    </source>
</evidence>
<dbReference type="PRINTS" id="PR00081">
    <property type="entry name" value="GDHRDH"/>
</dbReference>
<dbReference type="InterPro" id="IPR051122">
    <property type="entry name" value="SDR_DHRS6-like"/>
</dbReference>
<dbReference type="SUPFAM" id="SSF51735">
    <property type="entry name" value="NAD(P)-binding Rossmann-fold domains"/>
    <property type="match status" value="1"/>
</dbReference>
<sequence length="257" mass="27078">MASKYQKLQNKHVLVIGGTSGLGFAVAEASLASGAHVTVSSSNPSRVESTLQKLKSSFPEATIAGHVCDLSKPTCEKDIEALFAKVGKVDHIVFTAGDKLATAPISEITYEKILAAGQIRFFAPLLVAKVGSKFLSPGPFSSITLTTGSISQKPRPDWSMIAGYAGGLHAMTRNLAFDLKPIRVNLVSPGAVETELWDLVTSGDEKAKQAMFDAVAKSSPTGRIAQPEDVAEAYLFLMKDPNVTGTVVDSNSGALLV</sequence>
<protein>
    <recommendedName>
        <fullName evidence="6">Short chain dehydrogenase</fullName>
    </recommendedName>
</protein>
<dbReference type="Pfam" id="PF23441">
    <property type="entry name" value="SDR"/>
    <property type="match status" value="1"/>
</dbReference>
<keyword evidence="5" id="KW-1185">Reference proteome</keyword>
<evidence type="ECO:0000256" key="3">
    <source>
        <dbReference type="ARBA" id="ARBA00023002"/>
    </source>
</evidence>
<reference evidence="4" key="1">
    <citation type="submission" date="2022-10" db="EMBL/GenBank/DDBJ databases">
        <title>Tapping the CABI collections for fungal endophytes: first genome assemblies for Collariella, Neodidymelliopsis, Ascochyta clinopodiicola, Didymella pomorum, Didymosphaeria variabile, Neocosmospora piperis and Neocucurbitaria cava.</title>
        <authorList>
            <person name="Hill R."/>
        </authorList>
    </citation>
    <scope>NUCLEOTIDE SEQUENCE</scope>
    <source>
        <strain evidence="4">IMI 355082</strain>
    </source>
</reference>
<dbReference type="AlphaFoldDB" id="A0A9W8Z3H4"/>
<dbReference type="PANTHER" id="PTHR43477:SF1">
    <property type="entry name" value="DIHYDROANTICAPSIN 7-DEHYDROGENASE"/>
    <property type="match status" value="1"/>
</dbReference>
<proteinExistence type="inferred from homology"/>
<evidence type="ECO:0008006" key="6">
    <source>
        <dbReference type="Google" id="ProtNLM"/>
    </source>
</evidence>
<dbReference type="InterPro" id="IPR057571">
    <property type="entry name" value="SDR_PhqE-like"/>
</dbReference>
<evidence type="ECO:0000313" key="5">
    <source>
        <dbReference type="Proteomes" id="UP001140453"/>
    </source>
</evidence>
<dbReference type="InterPro" id="IPR036291">
    <property type="entry name" value="NAD(P)-bd_dom_sf"/>
</dbReference>
<comment type="similarity">
    <text evidence="1">Belongs to the short-chain dehydrogenases/reductases (SDR) family.</text>
</comment>
<comment type="caution">
    <text evidence="4">The sequence shown here is derived from an EMBL/GenBank/DDBJ whole genome shotgun (WGS) entry which is preliminary data.</text>
</comment>
<dbReference type="Proteomes" id="UP001140453">
    <property type="component" value="Unassembled WGS sequence"/>
</dbReference>
<dbReference type="PANTHER" id="PTHR43477">
    <property type="entry name" value="DIHYDROANTICAPSIN 7-DEHYDROGENASE"/>
    <property type="match status" value="1"/>
</dbReference>
<dbReference type="OrthoDB" id="294295at2759"/>
<evidence type="ECO:0000256" key="1">
    <source>
        <dbReference type="ARBA" id="ARBA00006484"/>
    </source>
</evidence>
<evidence type="ECO:0000313" key="4">
    <source>
        <dbReference type="EMBL" id="KAJ4396119.1"/>
    </source>
</evidence>
<dbReference type="GO" id="GO:0016491">
    <property type="term" value="F:oxidoreductase activity"/>
    <property type="evidence" value="ECO:0007669"/>
    <property type="project" value="UniProtKB-KW"/>
</dbReference>
<keyword evidence="2" id="KW-0521">NADP</keyword>
<accession>A0A9W8Z3H4</accession>
<organism evidence="4 5">
    <name type="scientific">Gnomoniopsis smithogilvyi</name>
    <dbReference type="NCBI Taxonomy" id="1191159"/>
    <lineage>
        <taxon>Eukaryota</taxon>
        <taxon>Fungi</taxon>
        <taxon>Dikarya</taxon>
        <taxon>Ascomycota</taxon>
        <taxon>Pezizomycotina</taxon>
        <taxon>Sordariomycetes</taxon>
        <taxon>Sordariomycetidae</taxon>
        <taxon>Diaporthales</taxon>
        <taxon>Gnomoniaceae</taxon>
        <taxon>Gnomoniopsis</taxon>
    </lineage>
</organism>
<dbReference type="Gene3D" id="3.40.50.720">
    <property type="entry name" value="NAD(P)-binding Rossmann-like Domain"/>
    <property type="match status" value="1"/>
</dbReference>
<dbReference type="EMBL" id="JAPEVB010000001">
    <property type="protein sequence ID" value="KAJ4396119.1"/>
    <property type="molecule type" value="Genomic_DNA"/>
</dbReference>
<gene>
    <name evidence="4" type="ORF">N0V93_000336</name>
</gene>
<keyword evidence="3" id="KW-0560">Oxidoreductase</keyword>